<keyword evidence="1" id="KW-0175">Coiled coil</keyword>
<dbReference type="KEGG" id="tse:THMIRHAS_17130"/>
<evidence type="ECO:0000256" key="1">
    <source>
        <dbReference type="SAM" id="Coils"/>
    </source>
</evidence>
<protein>
    <recommendedName>
        <fullName evidence="4">Integrating conjugative element protein</fullName>
    </recommendedName>
</protein>
<dbReference type="Pfam" id="PF08900">
    <property type="entry name" value="AcaB"/>
    <property type="match status" value="1"/>
</dbReference>
<evidence type="ECO:0008006" key="4">
    <source>
        <dbReference type="Google" id="ProtNLM"/>
    </source>
</evidence>
<name>A0A6F8PWJ2_9GAMM</name>
<evidence type="ECO:0000313" key="3">
    <source>
        <dbReference type="Proteomes" id="UP000501726"/>
    </source>
</evidence>
<reference evidence="3" key="1">
    <citation type="submission" date="2019-11" db="EMBL/GenBank/DDBJ databases">
        <title>Isolation and characterization of two novel species in the genus Thiomicrorhabdus.</title>
        <authorList>
            <person name="Mochizuki J."/>
            <person name="Kojima H."/>
            <person name="Fukui M."/>
        </authorList>
    </citation>
    <scope>NUCLEOTIDE SEQUENCE [LARGE SCALE GENOMIC DNA]</scope>
    <source>
        <strain evidence="3">aks77</strain>
    </source>
</reference>
<organism evidence="2 3">
    <name type="scientific">Thiosulfatimonas sediminis</name>
    <dbReference type="NCBI Taxonomy" id="2675054"/>
    <lineage>
        <taxon>Bacteria</taxon>
        <taxon>Pseudomonadati</taxon>
        <taxon>Pseudomonadota</taxon>
        <taxon>Gammaproteobacteria</taxon>
        <taxon>Thiotrichales</taxon>
        <taxon>Piscirickettsiaceae</taxon>
        <taxon>Thiosulfatimonas</taxon>
    </lineage>
</organism>
<gene>
    <name evidence="2" type="ORF">THMIRHAS_17130</name>
</gene>
<dbReference type="NCBIfam" id="TIGR03761">
    <property type="entry name" value="ICE_PFL4669"/>
    <property type="match status" value="1"/>
</dbReference>
<sequence>MSEEKKEELLSSEDFNEPGAIKSDASLKLHTKEALKIFMGRKEDKASGVHHIPGMSVYAKLLRVIWGSCLAGNPFAKWWIQKVETKLKETENDLAAYLKEINEQHDIVAGRLNIAKSLSVKPVKVELNFATPYTYKIVYCLVMLDEITARLITLRHMALISPKDFDKGIRDCRGSINRVLNEIGGFKPLEVTLNDVRDRSEAYLEAVEQMGELPEDIANNKYTPELFPTKKLKIAGFGKKKVTND</sequence>
<proteinExistence type="predicted"/>
<keyword evidence="3" id="KW-1185">Reference proteome</keyword>
<evidence type="ECO:0000313" key="2">
    <source>
        <dbReference type="EMBL" id="BBP46340.1"/>
    </source>
</evidence>
<accession>A0A6F8PWJ2</accession>
<dbReference type="InterPro" id="IPR014996">
    <property type="entry name" value="AcaB"/>
</dbReference>
<dbReference type="Proteomes" id="UP000501726">
    <property type="component" value="Chromosome"/>
</dbReference>
<feature type="coiled-coil region" evidence="1">
    <location>
        <begin position="80"/>
        <end position="107"/>
    </location>
</feature>
<dbReference type="AlphaFoldDB" id="A0A6F8PWJ2"/>
<dbReference type="EMBL" id="AP021889">
    <property type="protein sequence ID" value="BBP46340.1"/>
    <property type="molecule type" value="Genomic_DNA"/>
</dbReference>
<dbReference type="RefSeq" id="WP_173272855.1">
    <property type="nucleotide sequence ID" value="NZ_AP021889.1"/>
</dbReference>